<comment type="caution">
    <text evidence="3">The sequence shown here is derived from an EMBL/GenBank/DDBJ whole genome shotgun (WGS) entry which is preliminary data.</text>
</comment>
<dbReference type="VEuPathDB" id="ToxoDB:CSUI_005503"/>
<evidence type="ECO:0000256" key="1">
    <source>
        <dbReference type="SAM" id="MobiDB-lite"/>
    </source>
</evidence>
<evidence type="ECO:0000313" key="4">
    <source>
        <dbReference type="Proteomes" id="UP000221165"/>
    </source>
</evidence>
<feature type="transmembrane region" description="Helical" evidence="2">
    <location>
        <begin position="80"/>
        <end position="102"/>
    </location>
</feature>
<dbReference type="GeneID" id="94428890"/>
<name>A0A2C6KUZ4_9APIC</name>
<feature type="compositionally biased region" description="Polar residues" evidence="1">
    <location>
        <begin position="147"/>
        <end position="158"/>
    </location>
</feature>
<gene>
    <name evidence="3" type="ORF">CSUI_005503</name>
</gene>
<evidence type="ECO:0008006" key="5">
    <source>
        <dbReference type="Google" id="ProtNLM"/>
    </source>
</evidence>
<sequence>MGPVAAATSPPAAAGVAPEKPGRTMDMATGGGVLEGWPLEVNDTERGEEGADRRYTGERPRSDSSRLRRPPRHRRLGKPFGFAHVAVVLAIAIGFVIAMSALHRMTWCLRDALRQKRSVDSSTGVSSRRLASGEGDTQLPHLPSYEEATSSPSFSASWGPNDAPWDPTSGELGAPPQYSGPDQAAPPPRYEEVCATGVWTVSGRGAQPQSGVVTRRSIWFAYRYELIVAAVWLLSAAGSILLGNFTSLSWTVSGSVGAALAVLGTVVVISAASKLERFRSLLRQSAAGPVDV</sequence>
<feature type="transmembrane region" description="Helical" evidence="2">
    <location>
        <begin position="248"/>
        <end position="273"/>
    </location>
</feature>
<organism evidence="3 4">
    <name type="scientific">Cystoisospora suis</name>
    <dbReference type="NCBI Taxonomy" id="483139"/>
    <lineage>
        <taxon>Eukaryota</taxon>
        <taxon>Sar</taxon>
        <taxon>Alveolata</taxon>
        <taxon>Apicomplexa</taxon>
        <taxon>Conoidasida</taxon>
        <taxon>Coccidia</taxon>
        <taxon>Eucoccidiorida</taxon>
        <taxon>Eimeriorina</taxon>
        <taxon>Sarcocystidae</taxon>
        <taxon>Cystoisospora</taxon>
    </lineage>
</organism>
<keyword evidence="2" id="KW-0812">Transmembrane</keyword>
<reference evidence="3 4" key="1">
    <citation type="journal article" date="2017" name="Int. J. Parasitol.">
        <title>The genome of the protozoan parasite Cystoisospora suis and a reverse vaccinology approach to identify vaccine candidates.</title>
        <authorList>
            <person name="Palmieri N."/>
            <person name="Shrestha A."/>
            <person name="Ruttkowski B."/>
            <person name="Beck T."/>
            <person name="Vogl C."/>
            <person name="Tomley F."/>
            <person name="Blake D.P."/>
            <person name="Joachim A."/>
        </authorList>
    </citation>
    <scope>NUCLEOTIDE SEQUENCE [LARGE SCALE GENOMIC DNA]</scope>
    <source>
        <strain evidence="3 4">Wien I</strain>
    </source>
</reference>
<feature type="region of interest" description="Disordered" evidence="1">
    <location>
        <begin position="1"/>
        <end position="75"/>
    </location>
</feature>
<feature type="transmembrane region" description="Helical" evidence="2">
    <location>
        <begin position="224"/>
        <end position="242"/>
    </location>
</feature>
<keyword evidence="2" id="KW-1133">Transmembrane helix</keyword>
<keyword evidence="4" id="KW-1185">Reference proteome</keyword>
<feature type="region of interest" description="Disordered" evidence="1">
    <location>
        <begin position="118"/>
        <end position="189"/>
    </location>
</feature>
<protein>
    <recommendedName>
        <fullName evidence="5">Transmembrane protein</fullName>
    </recommendedName>
</protein>
<keyword evidence="2" id="KW-0472">Membrane</keyword>
<evidence type="ECO:0000313" key="3">
    <source>
        <dbReference type="EMBL" id="PHJ20659.1"/>
    </source>
</evidence>
<dbReference type="AlphaFoldDB" id="A0A2C6KUZ4"/>
<feature type="compositionally biased region" description="Low complexity" evidence="1">
    <location>
        <begin position="1"/>
        <end position="18"/>
    </location>
</feature>
<dbReference type="Proteomes" id="UP000221165">
    <property type="component" value="Unassembled WGS sequence"/>
</dbReference>
<dbReference type="RefSeq" id="XP_067922345.1">
    <property type="nucleotide sequence ID" value="XM_068065679.1"/>
</dbReference>
<dbReference type="EMBL" id="MIGC01002665">
    <property type="protein sequence ID" value="PHJ20659.1"/>
    <property type="molecule type" value="Genomic_DNA"/>
</dbReference>
<accession>A0A2C6KUZ4</accession>
<proteinExistence type="predicted"/>
<evidence type="ECO:0000256" key="2">
    <source>
        <dbReference type="SAM" id="Phobius"/>
    </source>
</evidence>
<feature type="compositionally biased region" description="Basic and acidic residues" evidence="1">
    <location>
        <begin position="43"/>
        <end position="66"/>
    </location>
</feature>